<accession>A0ABP9IFP3</accession>
<name>A0ABP9IFP3_9ACTN</name>
<evidence type="ECO:0000313" key="2">
    <source>
        <dbReference type="Proteomes" id="UP001500466"/>
    </source>
</evidence>
<gene>
    <name evidence="1" type="ORF">GCM10023205_82730</name>
</gene>
<evidence type="ECO:0000313" key="1">
    <source>
        <dbReference type="EMBL" id="GAA4996911.1"/>
    </source>
</evidence>
<sequence>MPELRGLRDGWLFPSGACTGWFRFRYPSPDGGCSAPPSAASRASIVRRPAEEMRTFIDNTAAALGELPDAIASSGQQLSLELRLMSTVDKRVISDFNKQFRRGWGSRRSN</sequence>
<organism evidence="1 2">
    <name type="scientific">Yinghuangia aomiensis</name>
    <dbReference type="NCBI Taxonomy" id="676205"/>
    <lineage>
        <taxon>Bacteria</taxon>
        <taxon>Bacillati</taxon>
        <taxon>Actinomycetota</taxon>
        <taxon>Actinomycetes</taxon>
        <taxon>Kitasatosporales</taxon>
        <taxon>Streptomycetaceae</taxon>
        <taxon>Yinghuangia</taxon>
    </lineage>
</organism>
<keyword evidence="2" id="KW-1185">Reference proteome</keyword>
<reference evidence="2" key="1">
    <citation type="journal article" date="2019" name="Int. J. Syst. Evol. Microbiol.">
        <title>The Global Catalogue of Microorganisms (GCM) 10K type strain sequencing project: providing services to taxonomists for standard genome sequencing and annotation.</title>
        <authorList>
            <consortium name="The Broad Institute Genomics Platform"/>
            <consortium name="The Broad Institute Genome Sequencing Center for Infectious Disease"/>
            <person name="Wu L."/>
            <person name="Ma J."/>
        </authorList>
    </citation>
    <scope>NUCLEOTIDE SEQUENCE [LARGE SCALE GENOMIC DNA]</scope>
    <source>
        <strain evidence="2">JCM 17986</strain>
    </source>
</reference>
<dbReference type="EMBL" id="BAABHS010000064">
    <property type="protein sequence ID" value="GAA4996911.1"/>
    <property type="molecule type" value="Genomic_DNA"/>
</dbReference>
<protein>
    <submittedName>
        <fullName evidence="1">Uncharacterized protein</fullName>
    </submittedName>
</protein>
<proteinExistence type="predicted"/>
<dbReference type="Proteomes" id="UP001500466">
    <property type="component" value="Unassembled WGS sequence"/>
</dbReference>
<comment type="caution">
    <text evidence="1">The sequence shown here is derived from an EMBL/GenBank/DDBJ whole genome shotgun (WGS) entry which is preliminary data.</text>
</comment>